<gene>
    <name evidence="1" type="ORF">LWI29_018691</name>
</gene>
<protein>
    <submittedName>
        <fullName evidence="1">Uncharacterized protein</fullName>
    </submittedName>
</protein>
<organism evidence="1 2">
    <name type="scientific">Acer saccharum</name>
    <name type="common">Sugar maple</name>
    <dbReference type="NCBI Taxonomy" id="4024"/>
    <lineage>
        <taxon>Eukaryota</taxon>
        <taxon>Viridiplantae</taxon>
        <taxon>Streptophyta</taxon>
        <taxon>Embryophyta</taxon>
        <taxon>Tracheophyta</taxon>
        <taxon>Spermatophyta</taxon>
        <taxon>Magnoliopsida</taxon>
        <taxon>eudicotyledons</taxon>
        <taxon>Gunneridae</taxon>
        <taxon>Pentapetalae</taxon>
        <taxon>rosids</taxon>
        <taxon>malvids</taxon>
        <taxon>Sapindales</taxon>
        <taxon>Sapindaceae</taxon>
        <taxon>Hippocastanoideae</taxon>
        <taxon>Acereae</taxon>
        <taxon>Acer</taxon>
    </lineage>
</organism>
<accession>A0AA39T0J1</accession>
<evidence type="ECO:0000313" key="1">
    <source>
        <dbReference type="EMBL" id="KAK0600818.1"/>
    </source>
</evidence>
<evidence type="ECO:0000313" key="2">
    <source>
        <dbReference type="Proteomes" id="UP001168877"/>
    </source>
</evidence>
<comment type="caution">
    <text evidence="1">The sequence shown here is derived from an EMBL/GenBank/DDBJ whole genome shotgun (WGS) entry which is preliminary data.</text>
</comment>
<dbReference type="Proteomes" id="UP001168877">
    <property type="component" value="Unassembled WGS sequence"/>
</dbReference>
<dbReference type="AlphaFoldDB" id="A0AA39T0J1"/>
<reference evidence="1" key="2">
    <citation type="submission" date="2023-06" db="EMBL/GenBank/DDBJ databases">
        <authorList>
            <person name="Swenson N.G."/>
            <person name="Wegrzyn J.L."/>
            <person name="Mcevoy S.L."/>
        </authorList>
    </citation>
    <scope>NUCLEOTIDE SEQUENCE</scope>
    <source>
        <strain evidence="1">NS2018</strain>
        <tissue evidence="1">Leaf</tissue>
    </source>
</reference>
<sequence>MKKIRDAWNTLSMDEKSKYKRPKEDIVDDKGHLEEAAHEDNKVPPFDTRCTPFKPSSKVRDGDKGDVERKVMLCLDVISNIKAIREGILMDAMCESGFASFMCGIRCMWGV</sequence>
<reference evidence="1" key="1">
    <citation type="journal article" date="2022" name="Plant J.">
        <title>Strategies of tolerance reflected in two North American maple genomes.</title>
        <authorList>
            <person name="McEvoy S.L."/>
            <person name="Sezen U.U."/>
            <person name="Trouern-Trend A."/>
            <person name="McMahon S.M."/>
            <person name="Schaberg P.G."/>
            <person name="Yang J."/>
            <person name="Wegrzyn J.L."/>
            <person name="Swenson N.G."/>
        </authorList>
    </citation>
    <scope>NUCLEOTIDE SEQUENCE</scope>
    <source>
        <strain evidence="1">NS2018</strain>
    </source>
</reference>
<keyword evidence="2" id="KW-1185">Reference proteome</keyword>
<proteinExistence type="predicted"/>
<dbReference type="EMBL" id="JAUESC010000003">
    <property type="protein sequence ID" value="KAK0600818.1"/>
    <property type="molecule type" value="Genomic_DNA"/>
</dbReference>
<name>A0AA39T0J1_ACESA</name>